<evidence type="ECO:0000313" key="2">
    <source>
        <dbReference type="Proteomes" id="UP001056120"/>
    </source>
</evidence>
<keyword evidence="2" id="KW-1185">Reference proteome</keyword>
<dbReference type="EMBL" id="CM042033">
    <property type="protein sequence ID" value="KAI3775162.1"/>
    <property type="molecule type" value="Genomic_DNA"/>
</dbReference>
<protein>
    <submittedName>
        <fullName evidence="1">Uncharacterized protein</fullName>
    </submittedName>
</protein>
<accession>A0ACB9FVJ8</accession>
<sequence>MGVVGVRTYGSRLISGGGYAEKVAVPSGQVFPIAFGVSLKDAASFPEVACTVWSTVFMTSKLSSGETFLSDLVKFSDSSGIGTFAIQIAKYLGVKVFVTAGSEEKLKTCKELMLGRKTHNENKIRVGWRPYIILMGKKALCRNKDGKTRLSSRKYLLMGKKALLIINGEESFVDY</sequence>
<reference evidence="2" key="1">
    <citation type="journal article" date="2022" name="Mol. Ecol. Resour.">
        <title>The genomes of chicory, endive, great burdock and yacon provide insights into Asteraceae palaeo-polyploidization history and plant inulin production.</title>
        <authorList>
            <person name="Fan W."/>
            <person name="Wang S."/>
            <person name="Wang H."/>
            <person name="Wang A."/>
            <person name="Jiang F."/>
            <person name="Liu H."/>
            <person name="Zhao H."/>
            <person name="Xu D."/>
            <person name="Zhang Y."/>
        </authorList>
    </citation>
    <scope>NUCLEOTIDE SEQUENCE [LARGE SCALE GENOMIC DNA]</scope>
    <source>
        <strain evidence="2">cv. Yunnan</strain>
    </source>
</reference>
<organism evidence="1 2">
    <name type="scientific">Smallanthus sonchifolius</name>
    <dbReference type="NCBI Taxonomy" id="185202"/>
    <lineage>
        <taxon>Eukaryota</taxon>
        <taxon>Viridiplantae</taxon>
        <taxon>Streptophyta</taxon>
        <taxon>Embryophyta</taxon>
        <taxon>Tracheophyta</taxon>
        <taxon>Spermatophyta</taxon>
        <taxon>Magnoliopsida</taxon>
        <taxon>eudicotyledons</taxon>
        <taxon>Gunneridae</taxon>
        <taxon>Pentapetalae</taxon>
        <taxon>asterids</taxon>
        <taxon>campanulids</taxon>
        <taxon>Asterales</taxon>
        <taxon>Asteraceae</taxon>
        <taxon>Asteroideae</taxon>
        <taxon>Heliantheae alliance</taxon>
        <taxon>Millerieae</taxon>
        <taxon>Smallanthus</taxon>
    </lineage>
</organism>
<reference evidence="1 2" key="2">
    <citation type="journal article" date="2022" name="Mol. Ecol. Resour.">
        <title>The genomes of chicory, endive, great burdock and yacon provide insights into Asteraceae paleo-polyploidization history and plant inulin production.</title>
        <authorList>
            <person name="Fan W."/>
            <person name="Wang S."/>
            <person name="Wang H."/>
            <person name="Wang A."/>
            <person name="Jiang F."/>
            <person name="Liu H."/>
            <person name="Zhao H."/>
            <person name="Xu D."/>
            <person name="Zhang Y."/>
        </authorList>
    </citation>
    <scope>NUCLEOTIDE SEQUENCE [LARGE SCALE GENOMIC DNA]</scope>
    <source>
        <strain evidence="2">cv. Yunnan</strain>
        <tissue evidence="1">Leaves</tissue>
    </source>
</reference>
<evidence type="ECO:0000313" key="1">
    <source>
        <dbReference type="EMBL" id="KAI3775162.1"/>
    </source>
</evidence>
<name>A0ACB9FVJ8_9ASTR</name>
<proteinExistence type="predicted"/>
<comment type="caution">
    <text evidence="1">The sequence shown here is derived from an EMBL/GenBank/DDBJ whole genome shotgun (WGS) entry which is preliminary data.</text>
</comment>
<gene>
    <name evidence="1" type="ORF">L1987_49731</name>
</gene>
<dbReference type="Proteomes" id="UP001056120">
    <property type="component" value="Linkage Group LG16"/>
</dbReference>